<proteinExistence type="predicted"/>
<dbReference type="EMBL" id="AZIM01000538">
    <property type="protein sequence ID" value="ETE70516.1"/>
    <property type="molecule type" value="Genomic_DNA"/>
</dbReference>
<feature type="non-terminal residue" evidence="1">
    <location>
        <position position="1"/>
    </location>
</feature>
<dbReference type="AlphaFoldDB" id="V8P984"/>
<sequence length="258" mass="28263">MSCCHHMTFHISPLCGARVGAEGKAFLELPTKLHGCFSEIRPSPSNKRHYGSPRASKCARYVPRHNRFTHSACKDQSEGAGFIIRRATNGERTPSVAANRVSEIAAVPESGARPPCWVNAALAGRRFHFSWLTFAGRPEVASGSSARPIRDLEWSFLREGGSTKAPPLLRPMKVRAVMGDPWTWEWGCVKEVGNGGGNGLKADGKEPKTDYERCYLFDACSSFRDPNYPPLGLVLELNATLLHSNGNPVRGSSRVTDL</sequence>
<dbReference type="Proteomes" id="UP000018936">
    <property type="component" value="Unassembled WGS sequence"/>
</dbReference>
<organism evidence="1 2">
    <name type="scientific">Ophiophagus hannah</name>
    <name type="common">King cobra</name>
    <name type="synonym">Naja hannah</name>
    <dbReference type="NCBI Taxonomy" id="8665"/>
    <lineage>
        <taxon>Eukaryota</taxon>
        <taxon>Metazoa</taxon>
        <taxon>Chordata</taxon>
        <taxon>Craniata</taxon>
        <taxon>Vertebrata</taxon>
        <taxon>Euteleostomi</taxon>
        <taxon>Lepidosauria</taxon>
        <taxon>Squamata</taxon>
        <taxon>Bifurcata</taxon>
        <taxon>Unidentata</taxon>
        <taxon>Episquamata</taxon>
        <taxon>Toxicofera</taxon>
        <taxon>Serpentes</taxon>
        <taxon>Colubroidea</taxon>
        <taxon>Elapidae</taxon>
        <taxon>Elapinae</taxon>
        <taxon>Ophiophagus</taxon>
    </lineage>
</organism>
<evidence type="ECO:0000313" key="1">
    <source>
        <dbReference type="EMBL" id="ETE70516.1"/>
    </source>
</evidence>
<keyword evidence="2" id="KW-1185">Reference proteome</keyword>
<reference evidence="1 2" key="1">
    <citation type="journal article" date="2013" name="Proc. Natl. Acad. Sci. U.S.A.">
        <title>The king cobra genome reveals dynamic gene evolution and adaptation in the snake venom system.</title>
        <authorList>
            <person name="Vonk F.J."/>
            <person name="Casewell N.R."/>
            <person name="Henkel C.V."/>
            <person name="Heimberg A.M."/>
            <person name="Jansen H.J."/>
            <person name="McCleary R.J."/>
            <person name="Kerkkamp H.M."/>
            <person name="Vos R.A."/>
            <person name="Guerreiro I."/>
            <person name="Calvete J.J."/>
            <person name="Wuster W."/>
            <person name="Woods A.E."/>
            <person name="Logan J.M."/>
            <person name="Harrison R.A."/>
            <person name="Castoe T.A."/>
            <person name="de Koning A.P."/>
            <person name="Pollock D.D."/>
            <person name="Yandell M."/>
            <person name="Calderon D."/>
            <person name="Renjifo C."/>
            <person name="Currier R.B."/>
            <person name="Salgado D."/>
            <person name="Pla D."/>
            <person name="Sanz L."/>
            <person name="Hyder A.S."/>
            <person name="Ribeiro J.M."/>
            <person name="Arntzen J.W."/>
            <person name="van den Thillart G.E."/>
            <person name="Boetzer M."/>
            <person name="Pirovano W."/>
            <person name="Dirks R.P."/>
            <person name="Spaink H.P."/>
            <person name="Duboule D."/>
            <person name="McGlinn E."/>
            <person name="Kini R.M."/>
            <person name="Richardson M.K."/>
        </authorList>
    </citation>
    <scope>NUCLEOTIDE SEQUENCE</scope>
    <source>
        <tissue evidence="1">Blood</tissue>
    </source>
</reference>
<evidence type="ECO:0000313" key="2">
    <source>
        <dbReference type="Proteomes" id="UP000018936"/>
    </source>
</evidence>
<name>V8P984_OPHHA</name>
<gene>
    <name evidence="1" type="ORF">L345_03686</name>
</gene>
<comment type="caution">
    <text evidence="1">The sequence shown here is derived from an EMBL/GenBank/DDBJ whole genome shotgun (WGS) entry which is preliminary data.</text>
</comment>
<accession>V8P984</accession>
<protein>
    <submittedName>
        <fullName evidence="1">Uncharacterized protein</fullName>
    </submittedName>
</protein>